<evidence type="ECO:0000313" key="10">
    <source>
        <dbReference type="Proteomes" id="UP001239462"/>
    </source>
</evidence>
<evidence type="ECO:0000259" key="8">
    <source>
        <dbReference type="PROSITE" id="PS51918"/>
    </source>
</evidence>
<feature type="region of interest" description="Disordered" evidence="7">
    <location>
        <begin position="310"/>
        <end position="341"/>
    </location>
</feature>
<dbReference type="Pfam" id="PF16199">
    <property type="entry name" value="Radical_SAM_C"/>
    <property type="match status" value="1"/>
</dbReference>
<name>A0ABT7PMY8_9BACT</name>
<evidence type="ECO:0000313" key="9">
    <source>
        <dbReference type="EMBL" id="MDM4017845.1"/>
    </source>
</evidence>
<dbReference type="SFLD" id="SFLDS00029">
    <property type="entry name" value="Radical_SAM"/>
    <property type="match status" value="1"/>
</dbReference>
<dbReference type="InterPro" id="IPR005911">
    <property type="entry name" value="YhcC-like"/>
</dbReference>
<accession>A0ABT7PMY8</accession>
<feature type="domain" description="Radical SAM core" evidence="8">
    <location>
        <begin position="29"/>
        <end position="272"/>
    </location>
</feature>
<gene>
    <name evidence="9" type="ORF">QTN89_20530</name>
</gene>
<dbReference type="SFLD" id="SFLDG01086">
    <property type="entry name" value="elongater_protein-like"/>
    <property type="match status" value="1"/>
</dbReference>
<dbReference type="InterPro" id="IPR058240">
    <property type="entry name" value="rSAM_sf"/>
</dbReference>
<evidence type="ECO:0000256" key="7">
    <source>
        <dbReference type="SAM" id="MobiDB-lite"/>
    </source>
</evidence>
<dbReference type="SMART" id="SM00729">
    <property type="entry name" value="Elp3"/>
    <property type="match status" value="1"/>
</dbReference>
<organism evidence="9 10">
    <name type="scientific">Roseiconus lacunae</name>
    <dbReference type="NCBI Taxonomy" id="2605694"/>
    <lineage>
        <taxon>Bacteria</taxon>
        <taxon>Pseudomonadati</taxon>
        <taxon>Planctomycetota</taxon>
        <taxon>Planctomycetia</taxon>
        <taxon>Pirellulales</taxon>
        <taxon>Pirellulaceae</taxon>
        <taxon>Roseiconus</taxon>
    </lineage>
</organism>
<dbReference type="EMBL" id="JASZZN010000017">
    <property type="protein sequence ID" value="MDM4017845.1"/>
    <property type="molecule type" value="Genomic_DNA"/>
</dbReference>
<reference evidence="9 10" key="1">
    <citation type="submission" date="2023-06" db="EMBL/GenBank/DDBJ databases">
        <title>Roseiconus lacunae JC819 isolated from Gulf of Mannar region, Tamil Nadu.</title>
        <authorList>
            <person name="Pk S."/>
            <person name="Ch S."/>
            <person name="Ch V.R."/>
        </authorList>
    </citation>
    <scope>NUCLEOTIDE SEQUENCE [LARGE SCALE GENOMIC DNA]</scope>
    <source>
        <strain evidence="9 10">JC819</strain>
    </source>
</reference>
<protein>
    <submittedName>
        <fullName evidence="9">TIGR01212 family radical SAM protein</fullName>
    </submittedName>
</protein>
<dbReference type="Gene3D" id="3.80.30.20">
    <property type="entry name" value="tm_1862 like domain"/>
    <property type="match status" value="1"/>
</dbReference>
<dbReference type="InterPro" id="IPR007197">
    <property type="entry name" value="rSAM"/>
</dbReference>
<evidence type="ECO:0000256" key="5">
    <source>
        <dbReference type="ARBA" id="ARBA00023004"/>
    </source>
</evidence>
<sequence length="358" mass="40465">MTISGSNDRLAWQREGLPFNAFGAFLRRRFGGRVQRVSIDAGFTCPNVDGAVARGGCNFCDNRSFSPSRRVRLKRVSEQLENGIESVRRRYKTVSGFLAYFQPATNTYAPVDQLEEVYRLALRQHPDIVGLAIGTRPDCVPDCVLELAEQLAREHYVSLEFGMQTMHQPGLDWMNRAHTHDHLVNAIDRARSRGFECCVHIILGIPGETHEMMMQTATEVARLGFDAIKLHNLYAVQGTSMGDEVAGGKIKMMEQDTYVNTVVDFLELIPPTTVVERISGDAPPKYLIAPQWCLKKSVLKQQIEEEFQRRNSYQGKHYVAPQTDPNDRPRPTDNTPQSIRDQIDVRGRLPVLKIESAH</sequence>
<keyword evidence="6" id="KW-0411">Iron-sulfur</keyword>
<dbReference type="SUPFAM" id="SSF102114">
    <property type="entry name" value="Radical SAM enzymes"/>
    <property type="match status" value="1"/>
</dbReference>
<dbReference type="RefSeq" id="WP_289165416.1">
    <property type="nucleotide sequence ID" value="NZ_JASZZN010000017.1"/>
</dbReference>
<dbReference type="SFLD" id="SFLDG01091">
    <property type="entry name" value="uncharacterized_CHP01210-like"/>
    <property type="match status" value="1"/>
</dbReference>
<comment type="caution">
    <text evidence="9">The sequence shown here is derived from an EMBL/GenBank/DDBJ whole genome shotgun (WGS) entry which is preliminary data.</text>
</comment>
<dbReference type="Proteomes" id="UP001239462">
    <property type="component" value="Unassembled WGS sequence"/>
</dbReference>
<proteinExistence type="predicted"/>
<evidence type="ECO:0000256" key="1">
    <source>
        <dbReference type="ARBA" id="ARBA00001966"/>
    </source>
</evidence>
<dbReference type="PANTHER" id="PTHR11135:SF1">
    <property type="entry name" value="PROTEIN YHCC"/>
    <property type="match status" value="1"/>
</dbReference>
<dbReference type="NCBIfam" id="TIGR01212">
    <property type="entry name" value="TIGR01212 family radical SAM protein"/>
    <property type="match status" value="1"/>
</dbReference>
<evidence type="ECO:0000256" key="3">
    <source>
        <dbReference type="ARBA" id="ARBA00022691"/>
    </source>
</evidence>
<evidence type="ECO:0000256" key="6">
    <source>
        <dbReference type="ARBA" id="ARBA00023014"/>
    </source>
</evidence>
<keyword evidence="3" id="KW-0949">S-adenosyl-L-methionine</keyword>
<dbReference type="InterPro" id="IPR006638">
    <property type="entry name" value="Elp3/MiaA/NifB-like_rSAM"/>
</dbReference>
<evidence type="ECO:0000256" key="4">
    <source>
        <dbReference type="ARBA" id="ARBA00022723"/>
    </source>
</evidence>
<dbReference type="InterPro" id="IPR039661">
    <property type="entry name" value="ELP3"/>
</dbReference>
<keyword evidence="10" id="KW-1185">Reference proteome</keyword>
<keyword evidence="5" id="KW-0408">Iron</keyword>
<dbReference type="PANTHER" id="PTHR11135">
    <property type="entry name" value="HISTONE ACETYLTRANSFERASE-RELATED"/>
    <property type="match status" value="1"/>
</dbReference>
<comment type="cofactor">
    <cofactor evidence="1">
        <name>[4Fe-4S] cluster</name>
        <dbReference type="ChEBI" id="CHEBI:49883"/>
    </cofactor>
</comment>
<keyword evidence="2" id="KW-0004">4Fe-4S</keyword>
<dbReference type="InterPro" id="IPR032432">
    <property type="entry name" value="Radical_SAM_C"/>
</dbReference>
<evidence type="ECO:0000256" key="2">
    <source>
        <dbReference type="ARBA" id="ARBA00022485"/>
    </source>
</evidence>
<dbReference type="PROSITE" id="PS51918">
    <property type="entry name" value="RADICAL_SAM"/>
    <property type="match status" value="1"/>
</dbReference>
<dbReference type="InterPro" id="IPR023404">
    <property type="entry name" value="rSAM_horseshoe"/>
</dbReference>
<keyword evidence="4" id="KW-0479">Metal-binding</keyword>
<dbReference type="Pfam" id="PF04055">
    <property type="entry name" value="Radical_SAM"/>
    <property type="match status" value="1"/>
</dbReference>